<dbReference type="PROSITE" id="PS51387">
    <property type="entry name" value="FAD_PCMH"/>
    <property type="match status" value="1"/>
</dbReference>
<dbReference type="Proteomes" id="UP000182409">
    <property type="component" value="Unassembled WGS sequence"/>
</dbReference>
<dbReference type="InterPro" id="IPR010031">
    <property type="entry name" value="FAD_lactone_oxidase-like"/>
</dbReference>
<dbReference type="EMBL" id="FNSD01000001">
    <property type="protein sequence ID" value="SEB73649.1"/>
    <property type="molecule type" value="Genomic_DNA"/>
</dbReference>
<dbReference type="PANTHER" id="PTHR43762">
    <property type="entry name" value="L-GULONOLACTONE OXIDASE"/>
    <property type="match status" value="1"/>
</dbReference>
<dbReference type="PANTHER" id="PTHR43762:SF1">
    <property type="entry name" value="D-ARABINONO-1,4-LACTONE OXIDASE"/>
    <property type="match status" value="1"/>
</dbReference>
<feature type="domain" description="FAD-binding PCMH-type" evidence="2">
    <location>
        <begin position="44"/>
        <end position="216"/>
    </location>
</feature>
<dbReference type="GO" id="GO:0016899">
    <property type="term" value="F:oxidoreductase activity, acting on the CH-OH group of donors, oxygen as acceptor"/>
    <property type="evidence" value="ECO:0007669"/>
    <property type="project" value="InterPro"/>
</dbReference>
<dbReference type="Pfam" id="PF01565">
    <property type="entry name" value="FAD_binding_4"/>
    <property type="match status" value="1"/>
</dbReference>
<dbReference type="AlphaFoldDB" id="A0A1H4LSB7"/>
<organism evidence="3 4">
    <name type="scientific">Terriglobus roseus</name>
    <dbReference type="NCBI Taxonomy" id="392734"/>
    <lineage>
        <taxon>Bacteria</taxon>
        <taxon>Pseudomonadati</taxon>
        <taxon>Acidobacteriota</taxon>
        <taxon>Terriglobia</taxon>
        <taxon>Terriglobales</taxon>
        <taxon>Acidobacteriaceae</taxon>
        <taxon>Terriglobus</taxon>
    </lineage>
</organism>
<dbReference type="RefSeq" id="WP_244502013.1">
    <property type="nucleotide sequence ID" value="NZ_FNSD01000001.1"/>
</dbReference>
<dbReference type="GO" id="GO:0071949">
    <property type="term" value="F:FAD binding"/>
    <property type="evidence" value="ECO:0007669"/>
    <property type="project" value="InterPro"/>
</dbReference>
<evidence type="ECO:0000313" key="4">
    <source>
        <dbReference type="Proteomes" id="UP000182409"/>
    </source>
</evidence>
<dbReference type="SUPFAM" id="SSF56176">
    <property type="entry name" value="FAD-binding/transporter-associated domain-like"/>
    <property type="match status" value="1"/>
</dbReference>
<gene>
    <name evidence="3" type="ORF">SAMN05443244_1700</name>
</gene>
<accession>A0A1H4LSB7</accession>
<feature type="region of interest" description="Disordered" evidence="1">
    <location>
        <begin position="1"/>
        <end position="29"/>
    </location>
</feature>
<name>A0A1H4LSB7_9BACT</name>
<evidence type="ECO:0000259" key="2">
    <source>
        <dbReference type="PROSITE" id="PS51387"/>
    </source>
</evidence>
<dbReference type="InterPro" id="IPR036318">
    <property type="entry name" value="FAD-bd_PCMH-like_sf"/>
</dbReference>
<protein>
    <submittedName>
        <fullName evidence="3">FAD/FMN-containing dehydrogenase</fullName>
    </submittedName>
</protein>
<dbReference type="InterPro" id="IPR016169">
    <property type="entry name" value="FAD-bd_PCMH_sub2"/>
</dbReference>
<dbReference type="InterPro" id="IPR016166">
    <property type="entry name" value="FAD-bd_PCMH"/>
</dbReference>
<proteinExistence type="predicted"/>
<dbReference type="Gene3D" id="3.30.465.10">
    <property type="match status" value="1"/>
</dbReference>
<reference evidence="3 4" key="1">
    <citation type="submission" date="2016-10" db="EMBL/GenBank/DDBJ databases">
        <authorList>
            <person name="de Groot N.N."/>
        </authorList>
    </citation>
    <scope>NUCLEOTIDE SEQUENCE [LARGE SCALE GENOMIC DNA]</scope>
    <source>
        <strain evidence="3 4">AB35.6</strain>
    </source>
</reference>
<evidence type="ECO:0000256" key="1">
    <source>
        <dbReference type="SAM" id="MobiDB-lite"/>
    </source>
</evidence>
<evidence type="ECO:0000313" key="3">
    <source>
        <dbReference type="EMBL" id="SEB73649.1"/>
    </source>
</evidence>
<sequence length="472" mass="52368">MANPAQSPELLHRTSPSTEPPVRPQSHVDDQFEGAAPFSSWGRYPNYNATVVPLSWQTDFPAVVKKYDGMASGALAVGMGRSYGDSCLLKDGHLLVTTGMNRLLAWDQETGILTAEAGLTLAQLLDFAVPRGYFLPVSPGTKYVTLAGAVANDIHGKNHHVNGTFGRHVTQFELVRSDGTHMLCSPTENPDWYAATIGGLGLTGVITWIQIRLKPVVSRLIDYEGIQFHGVDEFLALTEQYKHVEYTVSWIDCSSTGKNFARGIFMLGDHSKIPDQLTISPEPKLVFPFDAPSMALNSATVSAFNTVFFHKQIKPRVRALQDYEPFFYPLDKVLHWNRMYGKSGLLQFQYAIPWESAREGTIAILNEVAKSGLASFLAVLKAFGDVPSPGLMSFPQPGITLALDFPIKPDKSFPLFDRLASMTLDYGGKLYPAKDARMTAAQFQTAYPQWQQFARYKDPLLTSSFWERVTQQ</sequence>
<dbReference type="InterPro" id="IPR006094">
    <property type="entry name" value="Oxid_FAD_bind_N"/>
</dbReference>